<dbReference type="AlphaFoldDB" id="A0A919VY33"/>
<evidence type="ECO:0000313" key="9">
    <source>
        <dbReference type="EMBL" id="GIM79090.1"/>
    </source>
</evidence>
<dbReference type="GO" id="GO:0005886">
    <property type="term" value="C:plasma membrane"/>
    <property type="evidence" value="ECO:0007669"/>
    <property type="project" value="UniProtKB-SubCell"/>
</dbReference>
<evidence type="ECO:0000256" key="5">
    <source>
        <dbReference type="ARBA" id="ARBA00022989"/>
    </source>
</evidence>
<comment type="subcellular location">
    <subcellularLocation>
        <location evidence="1">Cell membrane</location>
        <topology evidence="1">Multi-pass membrane protein</topology>
    </subcellularLocation>
</comment>
<feature type="transmembrane region" description="Helical" evidence="7">
    <location>
        <begin position="145"/>
        <end position="166"/>
    </location>
</feature>
<dbReference type="InterPro" id="IPR032816">
    <property type="entry name" value="VTT_dom"/>
</dbReference>
<dbReference type="Pfam" id="PF09335">
    <property type="entry name" value="VTT_dom"/>
    <property type="match status" value="1"/>
</dbReference>
<feature type="transmembrane region" description="Helical" evidence="7">
    <location>
        <begin position="12"/>
        <end position="31"/>
    </location>
</feature>
<evidence type="ECO:0000256" key="3">
    <source>
        <dbReference type="ARBA" id="ARBA00022475"/>
    </source>
</evidence>
<keyword evidence="4 7" id="KW-0812">Transmembrane</keyword>
<dbReference type="Proteomes" id="UP000681340">
    <property type="component" value="Unassembled WGS sequence"/>
</dbReference>
<evidence type="ECO:0000259" key="8">
    <source>
        <dbReference type="Pfam" id="PF09335"/>
    </source>
</evidence>
<evidence type="ECO:0000256" key="4">
    <source>
        <dbReference type="ARBA" id="ARBA00022692"/>
    </source>
</evidence>
<protein>
    <submittedName>
        <fullName evidence="9">Membrane protein</fullName>
    </submittedName>
</protein>
<reference evidence="9" key="1">
    <citation type="submission" date="2021-03" db="EMBL/GenBank/DDBJ databases">
        <title>Whole genome shotgun sequence of Actinoplanes auranticolor NBRC 12245.</title>
        <authorList>
            <person name="Komaki H."/>
            <person name="Tamura T."/>
        </authorList>
    </citation>
    <scope>NUCLEOTIDE SEQUENCE</scope>
    <source>
        <strain evidence="9">NBRC 12245</strain>
    </source>
</reference>
<dbReference type="PANTHER" id="PTHR42709:SF6">
    <property type="entry name" value="UNDECAPRENYL PHOSPHATE TRANSPORTER A"/>
    <property type="match status" value="1"/>
</dbReference>
<dbReference type="EMBL" id="BOQL01000079">
    <property type="protein sequence ID" value="GIM79090.1"/>
    <property type="molecule type" value="Genomic_DNA"/>
</dbReference>
<proteinExistence type="inferred from homology"/>
<feature type="domain" description="VTT" evidence="8">
    <location>
        <begin position="31"/>
        <end position="160"/>
    </location>
</feature>
<evidence type="ECO:0000256" key="1">
    <source>
        <dbReference type="ARBA" id="ARBA00004651"/>
    </source>
</evidence>
<comment type="caution">
    <text evidence="9">The sequence shown here is derived from an EMBL/GenBank/DDBJ whole genome shotgun (WGS) entry which is preliminary data.</text>
</comment>
<feature type="transmembrane region" description="Helical" evidence="7">
    <location>
        <begin position="172"/>
        <end position="191"/>
    </location>
</feature>
<organism evidence="9 10">
    <name type="scientific">Actinoplanes auranticolor</name>
    <dbReference type="NCBI Taxonomy" id="47988"/>
    <lineage>
        <taxon>Bacteria</taxon>
        <taxon>Bacillati</taxon>
        <taxon>Actinomycetota</taxon>
        <taxon>Actinomycetes</taxon>
        <taxon>Micromonosporales</taxon>
        <taxon>Micromonosporaceae</taxon>
        <taxon>Actinoplanes</taxon>
    </lineage>
</organism>
<comment type="similarity">
    <text evidence="2">Belongs to the DedA family.</text>
</comment>
<gene>
    <name evidence="9" type="ORF">Aau02nite_84060</name>
</gene>
<sequence length="217" mass="22316">MFEHVASLITSPWILLLVAAAVAVDGFVPVLPSETLVIGMGAVAIGGTPHVALLVAAAAIGSLTGDLVAYHLGDKAASRFRDSAPAASDGKNRLRQCLERGSRALRRYGALAVILGRYLPGGRTATAMAAGSIGYSRRRFWMSSAAGSAGWATYVAALGYLGGAVLSDQPGFAMLPGLLIGAATALTVYIVGRVRRARLSSTGTGHRTASHPDSRLS</sequence>
<evidence type="ECO:0000256" key="6">
    <source>
        <dbReference type="ARBA" id="ARBA00023136"/>
    </source>
</evidence>
<keyword evidence="6 7" id="KW-0472">Membrane</keyword>
<name>A0A919VY33_9ACTN</name>
<dbReference type="PANTHER" id="PTHR42709">
    <property type="entry name" value="ALKALINE PHOSPHATASE LIKE PROTEIN"/>
    <property type="match status" value="1"/>
</dbReference>
<keyword evidence="5 7" id="KW-1133">Transmembrane helix</keyword>
<evidence type="ECO:0000256" key="2">
    <source>
        <dbReference type="ARBA" id="ARBA00010792"/>
    </source>
</evidence>
<accession>A0A919VY33</accession>
<keyword evidence="3" id="KW-1003">Cell membrane</keyword>
<evidence type="ECO:0000313" key="10">
    <source>
        <dbReference type="Proteomes" id="UP000681340"/>
    </source>
</evidence>
<evidence type="ECO:0000256" key="7">
    <source>
        <dbReference type="SAM" id="Phobius"/>
    </source>
</evidence>
<feature type="transmembrane region" description="Helical" evidence="7">
    <location>
        <begin position="51"/>
        <end position="72"/>
    </location>
</feature>
<keyword evidence="10" id="KW-1185">Reference proteome</keyword>
<dbReference type="InterPro" id="IPR051311">
    <property type="entry name" value="DedA_domain"/>
</dbReference>